<reference evidence="3 4" key="1">
    <citation type="journal article" date="2019" name="Sci. Rep.">
        <title>Comparative genomics of chytrid fungi reveal insights into the obligate biotrophic and pathogenic lifestyle of Synchytrium endobioticum.</title>
        <authorList>
            <person name="van de Vossenberg B.T.L.H."/>
            <person name="Warris S."/>
            <person name="Nguyen H.D.T."/>
            <person name="van Gent-Pelzer M.P.E."/>
            <person name="Joly D.L."/>
            <person name="van de Geest H.C."/>
            <person name="Bonants P.J.M."/>
            <person name="Smith D.S."/>
            <person name="Levesque C.A."/>
            <person name="van der Lee T.A.J."/>
        </authorList>
    </citation>
    <scope>NUCLEOTIDE SEQUENCE [LARGE SCALE GENOMIC DNA]</scope>
    <source>
        <strain evidence="3 4">CBS 675.73</strain>
    </source>
</reference>
<evidence type="ECO:0000256" key="1">
    <source>
        <dbReference type="SAM" id="MobiDB-lite"/>
    </source>
</evidence>
<dbReference type="InterPro" id="IPR035999">
    <property type="entry name" value="Sec7_dom_sf"/>
</dbReference>
<dbReference type="InterPro" id="IPR023394">
    <property type="entry name" value="Sec7_C_sf"/>
</dbReference>
<feature type="compositionally biased region" description="Low complexity" evidence="1">
    <location>
        <begin position="545"/>
        <end position="556"/>
    </location>
</feature>
<dbReference type="GO" id="GO:0005085">
    <property type="term" value="F:guanyl-nucleotide exchange factor activity"/>
    <property type="evidence" value="ECO:0007669"/>
    <property type="project" value="InterPro"/>
</dbReference>
<dbReference type="Gene3D" id="2.30.29.30">
    <property type="entry name" value="Pleckstrin-homology domain (PH domain)/Phosphotyrosine-binding domain (PTB)"/>
    <property type="match status" value="1"/>
</dbReference>
<evidence type="ECO:0000313" key="4">
    <source>
        <dbReference type="Proteomes" id="UP000320333"/>
    </source>
</evidence>
<dbReference type="PANTHER" id="PTHR10663">
    <property type="entry name" value="GUANYL-NUCLEOTIDE EXCHANGE FACTOR"/>
    <property type="match status" value="1"/>
</dbReference>
<accession>A0A507EVR6</accession>
<name>A0A507EVR6_9FUNG</name>
<dbReference type="Gene3D" id="1.10.1000.11">
    <property type="entry name" value="Arf Nucleotide-binding Site Opener,domain 2"/>
    <property type="match status" value="1"/>
</dbReference>
<dbReference type="InterPro" id="IPR011993">
    <property type="entry name" value="PH-like_dom_sf"/>
</dbReference>
<feature type="compositionally biased region" description="Polar residues" evidence="1">
    <location>
        <begin position="534"/>
        <end position="544"/>
    </location>
</feature>
<comment type="caution">
    <text evidence="3">The sequence shown here is derived from an EMBL/GenBank/DDBJ whole genome shotgun (WGS) entry which is preliminary data.</text>
</comment>
<dbReference type="PANTHER" id="PTHR10663:SF333">
    <property type="entry name" value="PROTEIN MON2 HOMOLOG"/>
    <property type="match status" value="1"/>
</dbReference>
<dbReference type="Gene3D" id="1.10.220.20">
    <property type="match status" value="1"/>
</dbReference>
<keyword evidence="4" id="KW-1185">Reference proteome</keyword>
<dbReference type="STRING" id="246404.A0A507EVR6"/>
<protein>
    <recommendedName>
        <fullName evidence="2">SEC7 domain-containing protein</fullName>
    </recommendedName>
</protein>
<feature type="region of interest" description="Disordered" evidence="1">
    <location>
        <begin position="534"/>
        <end position="556"/>
    </location>
</feature>
<dbReference type="InterPro" id="IPR000904">
    <property type="entry name" value="Sec7_dom"/>
</dbReference>
<proteinExistence type="predicted"/>
<dbReference type="AlphaFoldDB" id="A0A507EVR6"/>
<dbReference type="SUPFAM" id="SSF50729">
    <property type="entry name" value="PH domain-like"/>
    <property type="match status" value="1"/>
</dbReference>
<dbReference type="GO" id="GO:0032012">
    <property type="term" value="P:regulation of ARF protein signal transduction"/>
    <property type="evidence" value="ECO:0007669"/>
    <property type="project" value="InterPro"/>
</dbReference>
<dbReference type="Proteomes" id="UP000320333">
    <property type="component" value="Unassembled WGS sequence"/>
</dbReference>
<organism evidence="3 4">
    <name type="scientific">Chytriomyces confervae</name>
    <dbReference type="NCBI Taxonomy" id="246404"/>
    <lineage>
        <taxon>Eukaryota</taxon>
        <taxon>Fungi</taxon>
        <taxon>Fungi incertae sedis</taxon>
        <taxon>Chytridiomycota</taxon>
        <taxon>Chytridiomycota incertae sedis</taxon>
        <taxon>Chytridiomycetes</taxon>
        <taxon>Chytridiales</taxon>
        <taxon>Chytriomycetaceae</taxon>
        <taxon>Chytriomyces</taxon>
    </lineage>
</organism>
<evidence type="ECO:0000313" key="3">
    <source>
        <dbReference type="EMBL" id="TPX67435.1"/>
    </source>
</evidence>
<dbReference type="SMART" id="SM00222">
    <property type="entry name" value="Sec7"/>
    <property type="match status" value="1"/>
</dbReference>
<dbReference type="SUPFAM" id="SSF48425">
    <property type="entry name" value="Sec7 domain"/>
    <property type="match status" value="1"/>
</dbReference>
<feature type="region of interest" description="Disordered" evidence="1">
    <location>
        <begin position="279"/>
        <end position="310"/>
    </location>
</feature>
<dbReference type="Pfam" id="PF01369">
    <property type="entry name" value="Sec7"/>
    <property type="match status" value="1"/>
</dbReference>
<dbReference type="OrthoDB" id="430364at2759"/>
<feature type="domain" description="SEC7" evidence="2">
    <location>
        <begin position="398"/>
        <end position="638"/>
    </location>
</feature>
<evidence type="ECO:0000259" key="2">
    <source>
        <dbReference type="PROSITE" id="PS50190"/>
    </source>
</evidence>
<gene>
    <name evidence="3" type="ORF">CcCBS67573_g07511</name>
</gene>
<dbReference type="PROSITE" id="PS50190">
    <property type="entry name" value="SEC7"/>
    <property type="match status" value="1"/>
</dbReference>
<sequence>MLQRKEQELLLAKEREAGGNAGASTLELKLLIQEKYSKLKELERKELQSVTESPQQTRSNVLGLLARRVNNANNTNNQQNKDLIRRPSIDDFMESATAFNPALSKTEVSPGSAVEPAGGYNAAMNHIRIKSGIDSPVPVNDKGEVIDTEGLVSIVDEVTSTDQGTFASSPADEATVYVPPPIPAIVGPNSPPGTPPIMPRTSSKKIGSMLSQQEKENSFVSSPLVSARPTAVRSDSTDNLAEFPAQLSVPLPSQNQFKTLRKGDWGLLDKQPLNSGEIREALDPSAYSIPSDDRNDGNGSDFDGSPRESAVVASVSKVPNPLTLERNLVLEGPAWTVATISSLKECYLFLFNDILVITKPYERRSSKRIYFKPSAVINLSTSRLTFNDPKARHPNNGLLLIDQETRHKIETVVSRTFESHPVKSVSYLISKGVFPRTPSAVATFLLTTPRLSKTSLGKFLALQSHALILQAYMKFLNFTNTDIVPSFRMLLCSFRLPTDESDKVDIIIDAFVERWLQCNPKSLAKILPPYTQSTNVTASPSPIDQQTQQQQQPAQRHWQHDSIRQVVFGLLALDFEIHYAQASVKEESVFLNRFIRSLLPSLQASLQRRSDAASISATTCEKTHREALRHIFNSIADERLDMGEVSGDKIAGPYSNALYWIFTVENSGDSVSGPTSAPATAPIPFTTTTPFLNLTVNAVSPLITLRISQPVPGLKIEVSGVDVKCEPKVLDFTKGACASFRVTGLSTGRKVVLFTRRFAQQEDESVDIGRGLENPAGIGVLCEPEWLKYRFAVEDGEVLLGSDLNDGAAKEVVDVSSGQVIAVSSEAVFGQWEETLKKLNGGFWEKNAMELTGNNPYGTLGGPELLEASQKAIESEERSREVKKRLLSNEQPISRNALLVQCGAVLGEDKRE</sequence>
<dbReference type="EMBL" id="QEAP01000399">
    <property type="protein sequence ID" value="TPX67435.1"/>
    <property type="molecule type" value="Genomic_DNA"/>
</dbReference>